<evidence type="ECO:0000313" key="7">
    <source>
        <dbReference type="EMBL" id="GMR62899.1"/>
    </source>
</evidence>
<dbReference type="SUPFAM" id="SSF103473">
    <property type="entry name" value="MFS general substrate transporter"/>
    <property type="match status" value="1"/>
</dbReference>
<organism evidence="7 8">
    <name type="scientific">Pristionchus mayeri</name>
    <dbReference type="NCBI Taxonomy" id="1317129"/>
    <lineage>
        <taxon>Eukaryota</taxon>
        <taxon>Metazoa</taxon>
        <taxon>Ecdysozoa</taxon>
        <taxon>Nematoda</taxon>
        <taxon>Chromadorea</taxon>
        <taxon>Rhabditida</taxon>
        <taxon>Rhabditina</taxon>
        <taxon>Diplogasteromorpha</taxon>
        <taxon>Diplogasteroidea</taxon>
        <taxon>Neodiplogasteridae</taxon>
        <taxon>Pristionchus</taxon>
    </lineage>
</organism>
<feature type="transmembrane region" description="Helical" evidence="5">
    <location>
        <begin position="213"/>
        <end position="234"/>
    </location>
</feature>
<feature type="domain" description="Major facilitator superfamily (MFS) profile" evidence="6">
    <location>
        <begin position="55"/>
        <end position="509"/>
    </location>
</feature>
<dbReference type="PANTHER" id="PTHR24064">
    <property type="entry name" value="SOLUTE CARRIER FAMILY 22 MEMBER"/>
    <property type="match status" value="1"/>
</dbReference>
<dbReference type="Pfam" id="PF00083">
    <property type="entry name" value="Sugar_tr"/>
    <property type="match status" value="1"/>
</dbReference>
<feature type="transmembrane region" description="Helical" evidence="5">
    <location>
        <begin position="45"/>
        <end position="68"/>
    </location>
</feature>
<keyword evidence="4 5" id="KW-0472">Membrane</keyword>
<proteinExistence type="predicted"/>
<feature type="transmembrane region" description="Helical" evidence="5">
    <location>
        <begin position="421"/>
        <end position="444"/>
    </location>
</feature>
<keyword evidence="8" id="KW-1185">Reference proteome</keyword>
<keyword evidence="2 5" id="KW-0812">Transmembrane</keyword>
<dbReference type="GO" id="GO:0022857">
    <property type="term" value="F:transmembrane transporter activity"/>
    <property type="evidence" value="ECO:0007669"/>
    <property type="project" value="InterPro"/>
</dbReference>
<evidence type="ECO:0000256" key="1">
    <source>
        <dbReference type="ARBA" id="ARBA00004141"/>
    </source>
</evidence>
<name>A0AAN5DGQ8_9BILA</name>
<feature type="transmembrane region" description="Helical" evidence="5">
    <location>
        <begin position="158"/>
        <end position="175"/>
    </location>
</feature>
<evidence type="ECO:0000256" key="3">
    <source>
        <dbReference type="ARBA" id="ARBA00022989"/>
    </source>
</evidence>
<feature type="transmembrane region" description="Helical" evidence="5">
    <location>
        <begin position="456"/>
        <end position="478"/>
    </location>
</feature>
<feature type="transmembrane region" description="Helical" evidence="5">
    <location>
        <begin position="392"/>
        <end position="415"/>
    </location>
</feature>
<comment type="caution">
    <text evidence="7">The sequence shown here is derived from an EMBL/GenBank/DDBJ whole genome shotgun (WGS) entry which is preliminary data.</text>
</comment>
<dbReference type="GO" id="GO:0016020">
    <property type="term" value="C:membrane"/>
    <property type="evidence" value="ECO:0007669"/>
    <property type="project" value="UniProtKB-SubCell"/>
</dbReference>
<dbReference type="Gene3D" id="1.20.1250.20">
    <property type="entry name" value="MFS general substrate transporter like domains"/>
    <property type="match status" value="1"/>
</dbReference>
<dbReference type="EMBL" id="BTRK01000006">
    <property type="protein sequence ID" value="GMR62899.1"/>
    <property type="molecule type" value="Genomic_DNA"/>
</dbReference>
<evidence type="ECO:0000313" key="8">
    <source>
        <dbReference type="Proteomes" id="UP001328107"/>
    </source>
</evidence>
<evidence type="ECO:0000256" key="5">
    <source>
        <dbReference type="SAM" id="Phobius"/>
    </source>
</evidence>
<dbReference type="AlphaFoldDB" id="A0AAN5DGQ8"/>
<sequence>MTGLAEVEELKSLTTGVDKPTADEPQALKKTLEDFIGMRWYALRVYSASSLIILSTVMVIVFMVYAGATPTVLGCGDEKFPTDQKEACKRLHDLREKNATCAPVLGYQFTSLNIEFDYLCNDAITVKTSTTWQMFAILIGAFVFGQLSDFYGRRQVMLFALSGMMLGSLAVAFAHSFLVFFGLRMIVCFFAGGTSAVHSVYIVEHSRKDHRMLIMNVVTWSPNFAIAPILAYFAHDWRTLSVYTAVVNVFAFALLLWSYESPRFLIQKGRIDDAKWVLSAIRSINRDTCEIRGGHVEEMLQMEREKYESQTSKKKYTYFDLFTTSDLLKYSLVIGYGVLVTSLQNYGIMFNTEKISGSIYVNGFFFGAIRWIVNLIIGYLDVKYPGFGRKTVATFCKLFNFLCLATIIVVFAMGVEQQFTTVIRIASIIVFVFCGPIFTSMFLASSELYPTSVRNVGTSFLSMSARVGTIFGTTVFILAEYHMAVPYCLLLVLLVVDIFLFQCTVPETKGAELKDHIVKKSSQPRI</sequence>
<feature type="transmembrane region" description="Helical" evidence="5">
    <location>
        <begin position="240"/>
        <end position="259"/>
    </location>
</feature>
<comment type="subcellular location">
    <subcellularLocation>
        <location evidence="1">Membrane</location>
        <topology evidence="1">Multi-pass membrane protein</topology>
    </subcellularLocation>
</comment>
<keyword evidence="3 5" id="KW-1133">Transmembrane helix</keyword>
<feature type="transmembrane region" description="Helical" evidence="5">
    <location>
        <begin position="359"/>
        <end position="380"/>
    </location>
</feature>
<dbReference type="InterPro" id="IPR020846">
    <property type="entry name" value="MFS_dom"/>
</dbReference>
<protein>
    <recommendedName>
        <fullName evidence="6">Major facilitator superfamily (MFS) profile domain-containing protein</fullName>
    </recommendedName>
</protein>
<feature type="transmembrane region" description="Helical" evidence="5">
    <location>
        <begin position="132"/>
        <end position="151"/>
    </location>
</feature>
<accession>A0AAN5DGQ8</accession>
<reference evidence="8" key="1">
    <citation type="submission" date="2022-10" db="EMBL/GenBank/DDBJ databases">
        <title>Genome assembly of Pristionchus species.</title>
        <authorList>
            <person name="Yoshida K."/>
            <person name="Sommer R.J."/>
        </authorList>
    </citation>
    <scope>NUCLEOTIDE SEQUENCE [LARGE SCALE GENOMIC DNA]</scope>
    <source>
        <strain evidence="8">RS5460</strain>
    </source>
</reference>
<dbReference type="InterPro" id="IPR036259">
    <property type="entry name" value="MFS_trans_sf"/>
</dbReference>
<feature type="transmembrane region" description="Helical" evidence="5">
    <location>
        <begin position="484"/>
        <end position="505"/>
    </location>
</feature>
<evidence type="ECO:0000259" key="6">
    <source>
        <dbReference type="PROSITE" id="PS50850"/>
    </source>
</evidence>
<evidence type="ECO:0000256" key="2">
    <source>
        <dbReference type="ARBA" id="ARBA00022692"/>
    </source>
</evidence>
<feature type="transmembrane region" description="Helical" evidence="5">
    <location>
        <begin position="316"/>
        <end position="339"/>
    </location>
</feature>
<dbReference type="Proteomes" id="UP001328107">
    <property type="component" value="Unassembled WGS sequence"/>
</dbReference>
<gene>
    <name evidence="7" type="ORF">PMAYCL1PPCAC_33094</name>
</gene>
<dbReference type="PROSITE" id="PS50850">
    <property type="entry name" value="MFS"/>
    <property type="match status" value="1"/>
</dbReference>
<evidence type="ECO:0000256" key="4">
    <source>
        <dbReference type="ARBA" id="ARBA00023136"/>
    </source>
</evidence>
<dbReference type="InterPro" id="IPR005828">
    <property type="entry name" value="MFS_sugar_transport-like"/>
</dbReference>
<feature type="transmembrane region" description="Helical" evidence="5">
    <location>
        <begin position="181"/>
        <end position="201"/>
    </location>
</feature>